<dbReference type="AlphaFoldDB" id="A0A0R3S152"/>
<evidence type="ECO:0000313" key="1">
    <source>
        <dbReference type="Proteomes" id="UP000050640"/>
    </source>
</evidence>
<protein>
    <submittedName>
        <fullName evidence="2">CNH domain-containing protein</fullName>
    </submittedName>
</protein>
<sequence>MLIVHANLFRLIPLITRESFQGLIISGNGTSVSVLDIPVHSVSIKNANLIICGNTEHLCAIQLDNLKMLMRQSTTHQAFALVPDDDALIVVDRQLLVTLYRININQ</sequence>
<accession>A0A0R3S152</accession>
<organism evidence="1 2">
    <name type="scientific">Elaeophora elaphi</name>
    <dbReference type="NCBI Taxonomy" id="1147741"/>
    <lineage>
        <taxon>Eukaryota</taxon>
        <taxon>Metazoa</taxon>
        <taxon>Ecdysozoa</taxon>
        <taxon>Nematoda</taxon>
        <taxon>Chromadorea</taxon>
        <taxon>Rhabditida</taxon>
        <taxon>Spirurina</taxon>
        <taxon>Spiruromorpha</taxon>
        <taxon>Filarioidea</taxon>
        <taxon>Onchocercidae</taxon>
        <taxon>Elaeophora</taxon>
    </lineage>
</organism>
<reference evidence="2" key="1">
    <citation type="submission" date="2017-02" db="UniProtKB">
        <authorList>
            <consortium name="WormBaseParasite"/>
        </authorList>
    </citation>
    <scope>IDENTIFICATION</scope>
</reference>
<name>A0A0R3S152_9BILA</name>
<dbReference type="Proteomes" id="UP000050640">
    <property type="component" value="Unplaced"/>
</dbReference>
<evidence type="ECO:0000313" key="2">
    <source>
        <dbReference type="WBParaSite" id="EEL_0000838201-mRNA-1"/>
    </source>
</evidence>
<dbReference type="WBParaSite" id="EEL_0000838201-mRNA-1">
    <property type="protein sequence ID" value="EEL_0000838201-mRNA-1"/>
    <property type="gene ID" value="EEL_0000838201"/>
</dbReference>
<proteinExistence type="predicted"/>
<keyword evidence="1" id="KW-1185">Reference proteome</keyword>